<organism evidence="2 3">
    <name type="scientific">Desulfovibrio piger ATCC 29098</name>
    <dbReference type="NCBI Taxonomy" id="411464"/>
    <lineage>
        <taxon>Bacteria</taxon>
        <taxon>Pseudomonadati</taxon>
        <taxon>Thermodesulfobacteriota</taxon>
        <taxon>Desulfovibrionia</taxon>
        <taxon>Desulfovibrionales</taxon>
        <taxon>Desulfovibrionaceae</taxon>
        <taxon>Desulfovibrio</taxon>
    </lineage>
</organism>
<dbReference type="AlphaFoldDB" id="B6WRR6"/>
<dbReference type="HOGENOM" id="CLU_893504_0_0_7"/>
<dbReference type="eggNOG" id="COG5301">
    <property type="taxonomic scope" value="Bacteria"/>
</dbReference>
<reference evidence="2 3" key="1">
    <citation type="submission" date="2008-10" db="EMBL/GenBank/DDBJ databases">
        <title>Draft genome sequence of Desulvovibrio piger (ATCC 29098).</title>
        <authorList>
            <person name="Sudarsanam P."/>
            <person name="Ley R."/>
            <person name="Guruge J."/>
            <person name="Turnbaugh P.J."/>
            <person name="Mahowald M."/>
            <person name="Liep D."/>
            <person name="Gordon J."/>
        </authorList>
    </citation>
    <scope>NUCLEOTIDE SEQUENCE [LARGE SCALE GENOMIC DNA]</scope>
    <source>
        <strain evidence="2 3">ATCC 29098</strain>
    </source>
</reference>
<dbReference type="InterPro" id="IPR051934">
    <property type="entry name" value="Phage_Tail_Fiber_Structural"/>
</dbReference>
<dbReference type="PANTHER" id="PTHR35191:SF1">
    <property type="entry name" value="PROPHAGE SIDE TAIL FIBER PROTEIN HOMOLOG STFQ-RELATED"/>
    <property type="match status" value="1"/>
</dbReference>
<comment type="caution">
    <text evidence="2">The sequence shown here is derived from an EMBL/GenBank/DDBJ whole genome shotgun (WGS) entry which is preliminary data.</text>
</comment>
<name>B6WRR6_9BACT</name>
<dbReference type="Proteomes" id="UP000003676">
    <property type="component" value="Unassembled WGS sequence"/>
</dbReference>
<evidence type="ECO:0000259" key="1">
    <source>
        <dbReference type="Pfam" id="PF12571"/>
    </source>
</evidence>
<evidence type="ECO:0000313" key="3">
    <source>
        <dbReference type="Proteomes" id="UP000003676"/>
    </source>
</evidence>
<dbReference type="InterPro" id="IPR022225">
    <property type="entry name" value="Phage_tail_fibre_N"/>
</dbReference>
<dbReference type="PANTHER" id="PTHR35191">
    <property type="entry name" value="PROPHAGE SIDE TAIL FIBER PROTEIN HOMOLOG STFQ-RELATED"/>
    <property type="match status" value="1"/>
</dbReference>
<dbReference type="RefSeq" id="WP_006004889.1">
    <property type="nucleotide sequence ID" value="NZ_DS996354.1"/>
</dbReference>
<feature type="domain" description="Phage tail fibre protein N-terminal" evidence="1">
    <location>
        <begin position="27"/>
        <end position="167"/>
    </location>
</feature>
<sequence>MPQALATVPGGLEDSQTVPGVATDTPAYYCLLTQAGAVLEAAAHAAGKPVRLSVIAVGDGNGEVPVPADGAVDLVHEVYRRPIDSLSQDADDPNVCWAHIVIPASEGGFWIREFGVWAEPLEEDGQPVLFAYGNHAPFYKAKSVLGQATTHELSVPVIMSGTAEVQIIVSESGYASRLELLQIAGVVEDLRHPREAVWTLDEAVEDGGTLTLPEGVAYLPGEHLLDVFWDGVACYPGQQYEEISSADALESTAIRLLFAAPAGSEMRVLVRAYSIQPKLEGVEVPEGIAERVDALETRLEDVAANVAYVEN</sequence>
<dbReference type="EMBL" id="ABXU01000024">
    <property type="protein sequence ID" value="EEB34372.1"/>
    <property type="molecule type" value="Genomic_DNA"/>
</dbReference>
<gene>
    <name evidence="2" type="ORF">DESPIG_00757</name>
</gene>
<proteinExistence type="predicted"/>
<dbReference type="Pfam" id="PF12571">
    <property type="entry name" value="Phage_tail_fib"/>
    <property type="match status" value="1"/>
</dbReference>
<evidence type="ECO:0000313" key="2">
    <source>
        <dbReference type="EMBL" id="EEB34372.1"/>
    </source>
</evidence>
<protein>
    <recommendedName>
        <fullName evidence="1">Phage tail fibre protein N-terminal domain-containing protein</fullName>
    </recommendedName>
</protein>
<reference evidence="2 3" key="2">
    <citation type="submission" date="2008-10" db="EMBL/GenBank/DDBJ databases">
        <authorList>
            <person name="Fulton L."/>
            <person name="Clifton S."/>
            <person name="Fulton B."/>
            <person name="Xu J."/>
            <person name="Minx P."/>
            <person name="Pepin K.H."/>
            <person name="Johnson M."/>
            <person name="Bhonagiri V."/>
            <person name="Nash W.E."/>
            <person name="Mardis E.R."/>
            <person name="Wilson R.K."/>
        </authorList>
    </citation>
    <scope>NUCLEOTIDE SEQUENCE [LARGE SCALE GENOMIC DNA]</scope>
    <source>
        <strain evidence="2 3">ATCC 29098</strain>
    </source>
</reference>
<dbReference type="OrthoDB" id="7710585at2"/>
<accession>B6WRR6</accession>